<sequence>MTLIKRSERFGDLLISIHLQYLQHPCSCNVISCCSVILKKTETDKPG</sequence>
<accession>A0A975BLN8</accession>
<proteinExistence type="predicted"/>
<dbReference type="KEGG" id="dmm:dnm_037460"/>
<evidence type="ECO:0000313" key="2">
    <source>
        <dbReference type="Proteomes" id="UP000663722"/>
    </source>
</evidence>
<name>A0A975BLN8_9BACT</name>
<reference evidence="1" key="1">
    <citation type="journal article" date="2021" name="Microb. Physiol.">
        <title>Proteogenomic Insights into the Physiology of Marine, Sulfate-Reducing, Filamentous Desulfonema limicola and Desulfonema magnum.</title>
        <authorList>
            <person name="Schnaars V."/>
            <person name="Wohlbrand L."/>
            <person name="Scheve S."/>
            <person name="Hinrichs C."/>
            <person name="Reinhardt R."/>
            <person name="Rabus R."/>
        </authorList>
    </citation>
    <scope>NUCLEOTIDE SEQUENCE</scope>
    <source>
        <strain evidence="1">4be13</strain>
    </source>
</reference>
<gene>
    <name evidence="1" type="ORF">dnm_037460</name>
</gene>
<organism evidence="1 2">
    <name type="scientific">Desulfonema magnum</name>
    <dbReference type="NCBI Taxonomy" id="45655"/>
    <lineage>
        <taxon>Bacteria</taxon>
        <taxon>Pseudomonadati</taxon>
        <taxon>Thermodesulfobacteriota</taxon>
        <taxon>Desulfobacteria</taxon>
        <taxon>Desulfobacterales</taxon>
        <taxon>Desulfococcaceae</taxon>
        <taxon>Desulfonema</taxon>
    </lineage>
</organism>
<keyword evidence="2" id="KW-1185">Reference proteome</keyword>
<dbReference type="EMBL" id="CP061800">
    <property type="protein sequence ID" value="QTA87711.1"/>
    <property type="molecule type" value="Genomic_DNA"/>
</dbReference>
<dbReference type="Proteomes" id="UP000663722">
    <property type="component" value="Chromosome"/>
</dbReference>
<evidence type="ECO:0000313" key="1">
    <source>
        <dbReference type="EMBL" id="QTA87711.1"/>
    </source>
</evidence>
<protein>
    <submittedName>
        <fullName evidence="1">Uncharacterized protein</fullName>
    </submittedName>
</protein>
<dbReference type="AlphaFoldDB" id="A0A975BLN8"/>